<name>A0A0R3M8S7_9BRAD</name>
<keyword evidence="2" id="KW-1185">Reference proteome</keyword>
<dbReference type="EMBL" id="LLXZ01000001">
    <property type="protein sequence ID" value="KRR15998.1"/>
    <property type="molecule type" value="Genomic_DNA"/>
</dbReference>
<accession>A0A0R3M8S7</accession>
<protein>
    <submittedName>
        <fullName evidence="1">Uncharacterized protein</fullName>
    </submittedName>
</protein>
<comment type="caution">
    <text evidence="1">The sequence shown here is derived from an EMBL/GenBank/DDBJ whole genome shotgun (WGS) entry which is preliminary data.</text>
</comment>
<dbReference type="AlphaFoldDB" id="A0A0R3M8S7"/>
<evidence type="ECO:0000313" key="1">
    <source>
        <dbReference type="EMBL" id="KRR15998.1"/>
    </source>
</evidence>
<organism evidence="1 2">
    <name type="scientific">Bradyrhizobium jicamae</name>
    <dbReference type="NCBI Taxonomy" id="280332"/>
    <lineage>
        <taxon>Bacteria</taxon>
        <taxon>Pseudomonadati</taxon>
        <taxon>Pseudomonadota</taxon>
        <taxon>Alphaproteobacteria</taxon>
        <taxon>Hyphomicrobiales</taxon>
        <taxon>Nitrobacteraceae</taxon>
        <taxon>Bradyrhizobium</taxon>
    </lineage>
</organism>
<reference evidence="1 2" key="1">
    <citation type="submission" date="2014-03" db="EMBL/GenBank/DDBJ databases">
        <title>Bradyrhizobium valentinum sp. nov., isolated from effective nodules of Lupinus mariae-josephae, a lupine endemic of basic-lime soils in Eastern Spain.</title>
        <authorList>
            <person name="Duran D."/>
            <person name="Rey L."/>
            <person name="Navarro A."/>
            <person name="Busquets A."/>
            <person name="Imperial J."/>
            <person name="Ruiz-Argueso T."/>
        </authorList>
    </citation>
    <scope>NUCLEOTIDE SEQUENCE [LARGE SCALE GENOMIC DNA]</scope>
    <source>
        <strain evidence="1 2">PAC68</strain>
    </source>
</reference>
<dbReference type="Proteomes" id="UP000050863">
    <property type="component" value="Unassembled WGS sequence"/>
</dbReference>
<proteinExistence type="predicted"/>
<dbReference type="RefSeq" id="WP_057833353.1">
    <property type="nucleotide sequence ID" value="NZ_LLXZ01000001.1"/>
</dbReference>
<gene>
    <name evidence="1" type="ORF">CQ12_29040</name>
</gene>
<sequence length="127" mass="14234">MFRYFFVLVIAGGVIYAAQHPEAMRFLDGPPDFKVWIEQTRISPNNARYDILNVQSREEKPIIVKSVLMNDDPKCVNLSNAIPKKDGAPMVLGETQRIGLGLYGVTACNPVKVVISTDRGDSTYRFE</sequence>
<evidence type="ECO:0000313" key="2">
    <source>
        <dbReference type="Proteomes" id="UP000050863"/>
    </source>
</evidence>